<dbReference type="RefSeq" id="WP_268115345.1">
    <property type="nucleotide sequence ID" value="NZ_CP113524.1"/>
</dbReference>
<sequence>MLEILDVGTNEPEDTCYYPEEDMYMQKSNGERRCFSGKDISNTWYPDPNPLREN</sequence>
<proteinExistence type="predicted"/>
<evidence type="ECO:0000313" key="2">
    <source>
        <dbReference type="Proteomes" id="UP001163115"/>
    </source>
</evidence>
<dbReference type="Proteomes" id="UP001163115">
    <property type="component" value="Chromosome"/>
</dbReference>
<name>A0ABY7ACY4_9FIRM</name>
<gene>
    <name evidence="1" type="ORF">OW255_00970</name>
</gene>
<keyword evidence="2" id="KW-1185">Reference proteome</keyword>
<protein>
    <submittedName>
        <fullName evidence="1">Uncharacterized protein</fullName>
    </submittedName>
</protein>
<organism evidence="1 2">
    <name type="scientific">Lacrimispora xylanolytica</name>
    <dbReference type="NCBI Taxonomy" id="29375"/>
    <lineage>
        <taxon>Bacteria</taxon>
        <taxon>Bacillati</taxon>
        <taxon>Bacillota</taxon>
        <taxon>Clostridia</taxon>
        <taxon>Lachnospirales</taxon>
        <taxon>Lachnospiraceae</taxon>
        <taxon>Lacrimispora</taxon>
    </lineage>
</organism>
<evidence type="ECO:0000313" key="1">
    <source>
        <dbReference type="EMBL" id="WAJ24128.1"/>
    </source>
</evidence>
<reference evidence="1" key="1">
    <citation type="submission" date="2022-11" db="EMBL/GenBank/DDBJ databases">
        <title>Lacrimispora xylanolytica sy1, complete genome.</title>
        <authorList>
            <person name="Choi S."/>
        </authorList>
    </citation>
    <scope>NUCLEOTIDE SEQUENCE</scope>
    <source>
        <strain evidence="1">Sy1</strain>
    </source>
</reference>
<accession>A0ABY7ACY4</accession>
<dbReference type="EMBL" id="CP113524">
    <property type="protein sequence ID" value="WAJ24128.1"/>
    <property type="molecule type" value="Genomic_DNA"/>
</dbReference>